<dbReference type="Pfam" id="PF03551">
    <property type="entry name" value="PadR"/>
    <property type="match status" value="1"/>
</dbReference>
<evidence type="ECO:0000313" key="2">
    <source>
        <dbReference type="EMBL" id="SHM97918.1"/>
    </source>
</evidence>
<organism evidence="2 3">
    <name type="scientific">Cyclobacterium lianum</name>
    <dbReference type="NCBI Taxonomy" id="388280"/>
    <lineage>
        <taxon>Bacteria</taxon>
        <taxon>Pseudomonadati</taxon>
        <taxon>Bacteroidota</taxon>
        <taxon>Cytophagia</taxon>
        <taxon>Cytophagales</taxon>
        <taxon>Cyclobacteriaceae</taxon>
        <taxon>Cyclobacterium</taxon>
    </lineage>
</organism>
<evidence type="ECO:0000313" key="3">
    <source>
        <dbReference type="Proteomes" id="UP000184513"/>
    </source>
</evidence>
<dbReference type="AlphaFoldDB" id="A0A1M7N324"/>
<dbReference type="EMBL" id="FRCY01000005">
    <property type="protein sequence ID" value="SHM97918.1"/>
    <property type="molecule type" value="Genomic_DNA"/>
</dbReference>
<reference evidence="2 3" key="1">
    <citation type="submission" date="2016-11" db="EMBL/GenBank/DDBJ databases">
        <authorList>
            <person name="Jaros S."/>
            <person name="Januszkiewicz K."/>
            <person name="Wedrychowicz H."/>
        </authorList>
    </citation>
    <scope>NUCLEOTIDE SEQUENCE [LARGE SCALE GENOMIC DNA]</scope>
    <source>
        <strain evidence="2 3">CGMCC 1.6102</strain>
    </source>
</reference>
<dbReference type="InterPro" id="IPR036390">
    <property type="entry name" value="WH_DNA-bd_sf"/>
</dbReference>
<feature type="domain" description="Transcription regulator PadR N-terminal" evidence="1">
    <location>
        <begin position="21"/>
        <end position="92"/>
    </location>
</feature>
<dbReference type="Proteomes" id="UP000184513">
    <property type="component" value="Unassembled WGS sequence"/>
</dbReference>
<protein>
    <submittedName>
        <fullName evidence="2">Transcriptional regulator PadR-like family protein</fullName>
    </submittedName>
</protein>
<dbReference type="STRING" id="388280.SAMN04488057_10529"/>
<dbReference type="InterPro" id="IPR052509">
    <property type="entry name" value="Metal_resp_DNA-bind_regulator"/>
</dbReference>
<dbReference type="PANTHER" id="PTHR33169:SF14">
    <property type="entry name" value="TRANSCRIPTIONAL REGULATOR RV3488"/>
    <property type="match status" value="1"/>
</dbReference>
<dbReference type="InterPro" id="IPR036388">
    <property type="entry name" value="WH-like_DNA-bd_sf"/>
</dbReference>
<dbReference type="PANTHER" id="PTHR33169">
    <property type="entry name" value="PADR-FAMILY TRANSCRIPTIONAL REGULATOR"/>
    <property type="match status" value="1"/>
</dbReference>
<dbReference type="SUPFAM" id="SSF46785">
    <property type="entry name" value="Winged helix' DNA-binding domain"/>
    <property type="match status" value="1"/>
</dbReference>
<sequence>MMYICAMYSKELLKGTLDIIILKLLEENGKMYGYEICQKVKDISDGKILIRDGSLYPILHKLLKDGMVTTEEVNLGKRVRKYYSLTAKGKGEKKMVVAELADFMETLSKIVFSDGKTSAAI</sequence>
<accession>A0A1M7N324</accession>
<dbReference type="InterPro" id="IPR005149">
    <property type="entry name" value="Tscrpt_reg_PadR_N"/>
</dbReference>
<proteinExistence type="predicted"/>
<keyword evidence="3" id="KW-1185">Reference proteome</keyword>
<gene>
    <name evidence="2" type="ORF">SAMN04488057_10529</name>
</gene>
<dbReference type="Gene3D" id="1.10.10.10">
    <property type="entry name" value="Winged helix-like DNA-binding domain superfamily/Winged helix DNA-binding domain"/>
    <property type="match status" value="1"/>
</dbReference>
<evidence type="ECO:0000259" key="1">
    <source>
        <dbReference type="Pfam" id="PF03551"/>
    </source>
</evidence>
<name>A0A1M7N324_9BACT</name>